<reference evidence="2 3" key="1">
    <citation type="submission" date="2013-06" db="EMBL/GenBank/DDBJ databases">
        <title>Draft genome sequence of Thauera terpenica.</title>
        <authorList>
            <person name="Liu B."/>
            <person name="Frostegard A.H."/>
            <person name="Shapleigh J.P."/>
        </authorList>
    </citation>
    <scope>NUCLEOTIDE SEQUENCE [LARGE SCALE GENOMIC DNA]</scope>
    <source>
        <strain evidence="2 3">58Eu</strain>
    </source>
</reference>
<dbReference type="PATRIC" id="fig|1348657.5.peg.1593"/>
<evidence type="ECO:0000256" key="1">
    <source>
        <dbReference type="SAM" id="Phobius"/>
    </source>
</evidence>
<keyword evidence="1" id="KW-0472">Membrane</keyword>
<dbReference type="EMBL" id="ATJV01000048">
    <property type="protein sequence ID" value="EPZ16177.1"/>
    <property type="molecule type" value="Genomic_DNA"/>
</dbReference>
<dbReference type="Proteomes" id="UP000015455">
    <property type="component" value="Unassembled WGS sequence"/>
</dbReference>
<organism evidence="2 3">
    <name type="scientific">Thauera terpenica 58Eu</name>
    <dbReference type="NCBI Taxonomy" id="1348657"/>
    <lineage>
        <taxon>Bacteria</taxon>
        <taxon>Pseudomonadati</taxon>
        <taxon>Pseudomonadota</taxon>
        <taxon>Betaproteobacteria</taxon>
        <taxon>Rhodocyclales</taxon>
        <taxon>Zoogloeaceae</taxon>
        <taxon>Thauera</taxon>
    </lineage>
</organism>
<evidence type="ECO:0000313" key="3">
    <source>
        <dbReference type="Proteomes" id="UP000015455"/>
    </source>
</evidence>
<sequence length="72" mass="8095">MIPEIDFALVVAAAVIALVVLYRLRKRRRKPEIEIPPFLRGTADPGTDTDCRFKGSWTEVHPLPRHIAGSDD</sequence>
<keyword evidence="1" id="KW-0812">Transmembrane</keyword>
<keyword evidence="1" id="KW-1133">Transmembrane helix</keyword>
<keyword evidence="3" id="KW-1185">Reference proteome</keyword>
<dbReference type="RefSeq" id="WP_021249019.1">
    <property type="nucleotide sequence ID" value="NZ_ATJV01000048.1"/>
</dbReference>
<accession>S9ZRN7</accession>
<name>S9ZRN7_9RHOO</name>
<comment type="caution">
    <text evidence="2">The sequence shown here is derived from an EMBL/GenBank/DDBJ whole genome shotgun (WGS) entry which is preliminary data.</text>
</comment>
<gene>
    <name evidence="2" type="ORF">M622_03085</name>
</gene>
<evidence type="ECO:0000313" key="2">
    <source>
        <dbReference type="EMBL" id="EPZ16177.1"/>
    </source>
</evidence>
<feature type="transmembrane region" description="Helical" evidence="1">
    <location>
        <begin position="6"/>
        <end position="24"/>
    </location>
</feature>
<dbReference type="AlphaFoldDB" id="S9ZRN7"/>
<proteinExistence type="predicted"/>
<dbReference type="STRING" id="1348657.M622_03085"/>
<protein>
    <submittedName>
        <fullName evidence="2">Uncharacterized protein</fullName>
    </submittedName>
</protein>